<dbReference type="EMBL" id="JAMTCP010000039">
    <property type="protein sequence ID" value="MCP2261327.1"/>
    <property type="molecule type" value="Genomic_DNA"/>
</dbReference>
<reference evidence="2 3" key="1">
    <citation type="submission" date="2022-06" db="EMBL/GenBank/DDBJ databases">
        <title>Genomic Encyclopedia of Archaeal and Bacterial Type Strains, Phase II (KMG-II): from individual species to whole genera.</title>
        <authorList>
            <person name="Goeker M."/>
        </authorList>
    </citation>
    <scope>NUCLEOTIDE SEQUENCE [LARGE SCALE GENOMIC DNA]</scope>
    <source>
        <strain evidence="2 3">DSM 40477</strain>
    </source>
</reference>
<accession>A0ABT1I0M0</accession>
<protein>
    <submittedName>
        <fullName evidence="2">Uncharacterized protein</fullName>
    </submittedName>
</protein>
<sequence length="56" mass="6200">MVEDHQVLDGVQVVLAYVSILKAGWLQRYAHGWHLSPGSSDPPSRARHTPDLHTIG</sequence>
<name>A0ABT1I0M0_STRSD</name>
<feature type="region of interest" description="Disordered" evidence="1">
    <location>
        <begin position="34"/>
        <end position="56"/>
    </location>
</feature>
<evidence type="ECO:0000256" key="1">
    <source>
        <dbReference type="SAM" id="MobiDB-lite"/>
    </source>
</evidence>
<evidence type="ECO:0000313" key="3">
    <source>
        <dbReference type="Proteomes" id="UP001205311"/>
    </source>
</evidence>
<proteinExistence type="predicted"/>
<dbReference type="Proteomes" id="UP001205311">
    <property type="component" value="Unassembled WGS sequence"/>
</dbReference>
<comment type="caution">
    <text evidence="2">The sequence shown here is derived from an EMBL/GenBank/DDBJ whole genome shotgun (WGS) entry which is preliminary data.</text>
</comment>
<evidence type="ECO:0000313" key="2">
    <source>
        <dbReference type="EMBL" id="MCP2261327.1"/>
    </source>
</evidence>
<keyword evidence="3" id="KW-1185">Reference proteome</keyword>
<organism evidence="2 3">
    <name type="scientific">Streptoalloteichus tenebrarius (strain ATCC 17920 / DSM 40477 / JCM 4838 / CBS 697.72 / NBRC 16177 / NCIMB 11028 / NRRL B-12390 / A12253. 1 / ISP 5477)</name>
    <name type="common">Streptomyces tenebrarius</name>
    <dbReference type="NCBI Taxonomy" id="1933"/>
    <lineage>
        <taxon>Bacteria</taxon>
        <taxon>Bacillati</taxon>
        <taxon>Actinomycetota</taxon>
        <taxon>Actinomycetes</taxon>
        <taxon>Pseudonocardiales</taxon>
        <taxon>Pseudonocardiaceae</taxon>
        <taxon>Streptoalloteichus</taxon>
    </lineage>
</organism>
<gene>
    <name evidence="2" type="ORF">LX15_005048</name>
</gene>